<dbReference type="RefSeq" id="WP_064301803.1">
    <property type="nucleotide sequence ID" value="NZ_LUCV01000007.1"/>
</dbReference>
<dbReference type="Proteomes" id="UP000077752">
    <property type="component" value="Unassembled WGS sequence"/>
</dbReference>
<name>A0A177ST84_PSEPU</name>
<dbReference type="EMBL" id="LUCV01000007">
    <property type="protein sequence ID" value="OAI94186.1"/>
    <property type="molecule type" value="Genomic_DNA"/>
</dbReference>
<accession>A0A177ST84</accession>
<protein>
    <submittedName>
        <fullName evidence="1">Uncharacterized protein</fullName>
    </submittedName>
</protein>
<dbReference type="AlphaFoldDB" id="A0A177ST84"/>
<evidence type="ECO:0000313" key="2">
    <source>
        <dbReference type="Proteomes" id="UP000077752"/>
    </source>
</evidence>
<gene>
    <name evidence="1" type="ORF">AYO28_09990</name>
</gene>
<organism evidence="1 2">
    <name type="scientific">Pseudomonas putida</name>
    <name type="common">Arthrobacter siderocapsulatus</name>
    <dbReference type="NCBI Taxonomy" id="303"/>
    <lineage>
        <taxon>Bacteria</taxon>
        <taxon>Pseudomonadati</taxon>
        <taxon>Pseudomonadota</taxon>
        <taxon>Gammaproteobacteria</taxon>
        <taxon>Pseudomonadales</taxon>
        <taxon>Pseudomonadaceae</taxon>
        <taxon>Pseudomonas</taxon>
    </lineage>
</organism>
<reference evidence="1 2" key="1">
    <citation type="submission" date="2016-03" db="EMBL/GenBank/DDBJ databases">
        <title>Draft Genome Assembly of Pseudomonas putida strain CBF10-2.</title>
        <authorList>
            <person name="Iyer R.S."/>
            <person name="Damania A."/>
        </authorList>
    </citation>
    <scope>NUCLEOTIDE SEQUENCE [LARGE SCALE GENOMIC DNA]</scope>
    <source>
        <strain evidence="1 2">CBF10-2</strain>
    </source>
</reference>
<comment type="caution">
    <text evidence="1">The sequence shown here is derived from an EMBL/GenBank/DDBJ whole genome shotgun (WGS) entry which is preliminary data.</text>
</comment>
<proteinExistence type="predicted"/>
<evidence type="ECO:0000313" key="1">
    <source>
        <dbReference type="EMBL" id="OAI94186.1"/>
    </source>
</evidence>
<sequence>MSDAYLELLEWLREAPRTYDWGCLLAWDRKWVNTLLLREYMARFTSDSYLPPFTAQIDTSPLTRELIYDYTLDCPRLSFDQSTYADPRARLRMKVVGGSQLSVEAADDGSPKLARIAEIDVLAGPTLYMKLALRSTAGATNPLGQVVLDLAEGGDFELSFADTTRERLIGGEFFQEKFAELHDDQKIFVLGELLVPPGEFLQPEYFEIRIHGKPGDPDAGAVLFMVRMRGYDNGGEPPTDRDLRYLLEGGYSFAMLLGQQFLLQRMFIPACAVLTDTATPFVARLESPPQGADFYLHAASGIAKGSYISRHSASFASATCTIRVPLASAQCQFKLTFSNSDVVLHWQGEYNPDVRLELDSGTRLVAVGKVDFLIKRQYRLSLIRSEGQLQVVEVSGGAQNTCGFAIKSTGVAPEIVDRFKAELGAQMSDAVLDHVKTWLDQAKSKFVSIDLDKMTRLLFRGSEHLRFDKTGFTRDLALFGSIAPFSQVFFVQPAELLMGPGETRMFYTLPLRSVTWTVEAPEGESGPVGSINALGLYTAPRELDRPFLRVRISASAAGHTSSALVTVLPGEISVNPLVMVHSAGSSMGREMVAGARDPGSLTWTLVNPGSGARIVPSQMADGDKTYFPGPVQDGVIWLIDEIKVTHDPTRRSRTVHVLLTHISPTLQITATPAADGKTIALKAFHEGEEVPGEYPREWQVLLGAGTVDATLGVFTPGATSPFRYSIVIAKVHWTETIKSNGYMLLPIPFIELPKPSWQGFSISPPAQR</sequence>